<evidence type="ECO:0000256" key="3">
    <source>
        <dbReference type="ARBA" id="ARBA00023157"/>
    </source>
</evidence>
<evidence type="ECO:0000313" key="14">
    <source>
        <dbReference type="EMBL" id="CAB5026922.1"/>
    </source>
</evidence>
<keyword evidence="2" id="KW-0201">Cytochrome c-type biogenesis</keyword>
<comment type="subcellular location">
    <subcellularLocation>
        <location evidence="1">Cell envelope</location>
    </subcellularLocation>
</comment>
<dbReference type="SUPFAM" id="SSF52833">
    <property type="entry name" value="Thioredoxin-like"/>
    <property type="match status" value="1"/>
</dbReference>
<dbReference type="EMBL" id="CAFBPO010000017">
    <property type="protein sequence ID" value="CAB5026922.1"/>
    <property type="molecule type" value="Genomic_DNA"/>
</dbReference>
<dbReference type="PANTHER" id="PTHR42852:SF6">
    <property type="entry name" value="THIOL:DISULFIDE INTERCHANGE PROTEIN DSBE"/>
    <property type="match status" value="1"/>
</dbReference>
<dbReference type="EMBL" id="CAEZYT010000025">
    <property type="protein sequence ID" value="CAB4734962.1"/>
    <property type="molecule type" value="Genomic_DNA"/>
</dbReference>
<dbReference type="GO" id="GO:0016491">
    <property type="term" value="F:oxidoreductase activity"/>
    <property type="evidence" value="ECO:0007669"/>
    <property type="project" value="InterPro"/>
</dbReference>
<evidence type="ECO:0000313" key="12">
    <source>
        <dbReference type="EMBL" id="CAB4949073.1"/>
    </source>
</evidence>
<evidence type="ECO:0000313" key="6">
    <source>
        <dbReference type="EMBL" id="CAB4606785.1"/>
    </source>
</evidence>
<dbReference type="EMBL" id="CAFBOO010000001">
    <property type="protein sequence ID" value="CAB4975986.1"/>
    <property type="molecule type" value="Genomic_DNA"/>
</dbReference>
<dbReference type="PROSITE" id="PS51257">
    <property type="entry name" value="PROKAR_LIPOPROTEIN"/>
    <property type="match status" value="1"/>
</dbReference>
<dbReference type="GO" id="GO:0017004">
    <property type="term" value="P:cytochrome complex assembly"/>
    <property type="evidence" value="ECO:0007669"/>
    <property type="project" value="UniProtKB-KW"/>
</dbReference>
<evidence type="ECO:0000313" key="13">
    <source>
        <dbReference type="EMBL" id="CAB4975986.1"/>
    </source>
</evidence>
<gene>
    <name evidence="6" type="ORF">UFOPK1824_01105</name>
    <name evidence="7" type="ORF">UFOPK2340_01027</name>
    <name evidence="8" type="ORF">UFOPK2772_00592</name>
    <name evidence="9" type="ORF">UFOPK2850_01202</name>
    <name evidence="10" type="ORF">UFOPK3027_00129</name>
    <name evidence="11" type="ORF">UFOPK3256_01148</name>
    <name evidence="12" type="ORF">UFOPK3827_00433</name>
    <name evidence="13" type="ORF">UFOPK3982_00096</name>
    <name evidence="14" type="ORF">UFOPK4120_01232</name>
    <name evidence="15" type="ORF">UFOPK4404_00984</name>
</gene>
<dbReference type="CDD" id="cd02966">
    <property type="entry name" value="TlpA_like_family"/>
    <property type="match status" value="1"/>
</dbReference>
<dbReference type="AlphaFoldDB" id="A0A6J7BFD8"/>
<proteinExistence type="predicted"/>
<accession>A0A6J7BFD8</accession>
<evidence type="ECO:0000313" key="7">
    <source>
        <dbReference type="EMBL" id="CAB4679845.1"/>
    </source>
</evidence>
<evidence type="ECO:0000313" key="9">
    <source>
        <dbReference type="EMBL" id="CAB4761894.1"/>
    </source>
</evidence>
<dbReference type="EMBL" id="CAEZUM010000089">
    <property type="protein sequence ID" value="CAB4606785.1"/>
    <property type="molecule type" value="Genomic_DNA"/>
</dbReference>
<dbReference type="GO" id="GO:0016209">
    <property type="term" value="F:antioxidant activity"/>
    <property type="evidence" value="ECO:0007669"/>
    <property type="project" value="InterPro"/>
</dbReference>
<dbReference type="EMBL" id="CAEZXC010000062">
    <property type="protein sequence ID" value="CAB4679845.1"/>
    <property type="molecule type" value="Genomic_DNA"/>
</dbReference>
<protein>
    <submittedName>
        <fullName evidence="11">Unannotated protein</fullName>
    </submittedName>
</protein>
<evidence type="ECO:0000256" key="1">
    <source>
        <dbReference type="ARBA" id="ARBA00004196"/>
    </source>
</evidence>
<evidence type="ECO:0000256" key="4">
    <source>
        <dbReference type="ARBA" id="ARBA00023284"/>
    </source>
</evidence>
<dbReference type="PROSITE" id="PS51352">
    <property type="entry name" value="THIOREDOXIN_2"/>
    <property type="match status" value="1"/>
</dbReference>
<evidence type="ECO:0000259" key="5">
    <source>
        <dbReference type="PROSITE" id="PS51352"/>
    </source>
</evidence>
<keyword evidence="3" id="KW-1015">Disulfide bond</keyword>
<evidence type="ECO:0000313" key="15">
    <source>
        <dbReference type="EMBL" id="CAB5074221.1"/>
    </source>
</evidence>
<dbReference type="EMBL" id="CAFAAN010000001">
    <property type="protein sequence ID" value="CAB4793668.1"/>
    <property type="molecule type" value="Genomic_DNA"/>
</dbReference>
<feature type="domain" description="Thioredoxin" evidence="5">
    <location>
        <begin position="34"/>
        <end position="173"/>
    </location>
</feature>
<dbReference type="Pfam" id="PF00578">
    <property type="entry name" value="AhpC-TSA"/>
    <property type="match status" value="1"/>
</dbReference>
<organism evidence="11">
    <name type="scientific">freshwater metagenome</name>
    <dbReference type="NCBI Taxonomy" id="449393"/>
    <lineage>
        <taxon>unclassified sequences</taxon>
        <taxon>metagenomes</taxon>
        <taxon>ecological metagenomes</taxon>
    </lineage>
</organism>
<evidence type="ECO:0000313" key="8">
    <source>
        <dbReference type="EMBL" id="CAB4734962.1"/>
    </source>
</evidence>
<evidence type="ECO:0000256" key="2">
    <source>
        <dbReference type="ARBA" id="ARBA00022748"/>
    </source>
</evidence>
<name>A0A6J7BFD8_9ZZZZ</name>
<dbReference type="PANTHER" id="PTHR42852">
    <property type="entry name" value="THIOL:DISULFIDE INTERCHANGE PROTEIN DSBE"/>
    <property type="match status" value="1"/>
</dbReference>
<dbReference type="InterPro" id="IPR050553">
    <property type="entry name" value="Thioredoxin_ResA/DsbE_sf"/>
</dbReference>
<dbReference type="EMBL" id="CAFBNM010000003">
    <property type="protein sequence ID" value="CAB4949073.1"/>
    <property type="molecule type" value="Genomic_DNA"/>
</dbReference>
<dbReference type="GO" id="GO:0030313">
    <property type="term" value="C:cell envelope"/>
    <property type="evidence" value="ECO:0007669"/>
    <property type="project" value="UniProtKB-SubCell"/>
</dbReference>
<sequence length="176" mass="19109">MKRATFLVLALLLSGCAQTQSVAEKGEVISCASVPSDSSVTSGTLVECVDGSKGLALESLRGPMIINVWGSWCASCLDEIPDFVSFYAKAKEKVTLIGVAVEESSPENSKRFIINNGITWPNYYDRDAKTRGYFGMGVPVTWFIAPDGKVQYKKIGIIKSEAELIALTEKYLGIKI</sequence>
<dbReference type="PROSITE" id="PS00194">
    <property type="entry name" value="THIOREDOXIN_1"/>
    <property type="match status" value="1"/>
</dbReference>
<evidence type="ECO:0000313" key="11">
    <source>
        <dbReference type="EMBL" id="CAB4843845.1"/>
    </source>
</evidence>
<dbReference type="InterPro" id="IPR000866">
    <property type="entry name" value="AhpC/TSA"/>
</dbReference>
<reference evidence="11" key="1">
    <citation type="submission" date="2020-05" db="EMBL/GenBank/DDBJ databases">
        <authorList>
            <person name="Chiriac C."/>
            <person name="Salcher M."/>
            <person name="Ghai R."/>
            <person name="Kavagutti S V."/>
        </authorList>
    </citation>
    <scope>NUCLEOTIDE SEQUENCE</scope>
</reference>
<dbReference type="InterPro" id="IPR017937">
    <property type="entry name" value="Thioredoxin_CS"/>
</dbReference>
<dbReference type="Gene3D" id="3.40.30.10">
    <property type="entry name" value="Glutaredoxin"/>
    <property type="match status" value="1"/>
</dbReference>
<keyword evidence="4" id="KW-0676">Redox-active center</keyword>
<dbReference type="InterPro" id="IPR036249">
    <property type="entry name" value="Thioredoxin-like_sf"/>
</dbReference>
<dbReference type="EMBL" id="CAFAZW010000019">
    <property type="protein sequence ID" value="CAB4843845.1"/>
    <property type="molecule type" value="Genomic_DNA"/>
</dbReference>
<dbReference type="EMBL" id="CAFBQY010000010">
    <property type="protein sequence ID" value="CAB5074221.1"/>
    <property type="molecule type" value="Genomic_DNA"/>
</dbReference>
<dbReference type="EMBL" id="CAEZZH010000017">
    <property type="protein sequence ID" value="CAB4761894.1"/>
    <property type="molecule type" value="Genomic_DNA"/>
</dbReference>
<dbReference type="InterPro" id="IPR013766">
    <property type="entry name" value="Thioredoxin_domain"/>
</dbReference>
<evidence type="ECO:0000313" key="10">
    <source>
        <dbReference type="EMBL" id="CAB4793668.1"/>
    </source>
</evidence>